<dbReference type="Gene3D" id="3.40.50.10320">
    <property type="entry name" value="LmbE-like"/>
    <property type="match status" value="1"/>
</dbReference>
<dbReference type="OrthoDB" id="6064917at2"/>
<dbReference type="AlphaFoldDB" id="A0A2S2DLA2"/>
<accession>A0A2S2DLA2</accession>
<dbReference type="Proteomes" id="UP000245820">
    <property type="component" value="Chromosome"/>
</dbReference>
<dbReference type="InterPro" id="IPR003737">
    <property type="entry name" value="GlcNAc_PI_deacetylase-related"/>
</dbReference>
<dbReference type="KEGG" id="mtim:DIR46_17730"/>
<dbReference type="InterPro" id="IPR024078">
    <property type="entry name" value="LmbE-like_dom_sf"/>
</dbReference>
<keyword evidence="1" id="KW-0732">Signal</keyword>
<protein>
    <recommendedName>
        <fullName evidence="4">PIG-L family deacetylase</fullName>
    </recommendedName>
</protein>
<evidence type="ECO:0000313" key="2">
    <source>
        <dbReference type="EMBL" id="AWL06091.1"/>
    </source>
</evidence>
<keyword evidence="3" id="KW-1185">Reference proteome</keyword>
<proteinExistence type="predicted"/>
<evidence type="ECO:0000256" key="1">
    <source>
        <dbReference type="SAM" id="SignalP"/>
    </source>
</evidence>
<feature type="signal peptide" evidence="1">
    <location>
        <begin position="1"/>
        <end position="21"/>
    </location>
</feature>
<evidence type="ECO:0000313" key="3">
    <source>
        <dbReference type="Proteomes" id="UP000245820"/>
    </source>
</evidence>
<name>A0A2S2DLA2_9BURK</name>
<dbReference type="SUPFAM" id="SSF102588">
    <property type="entry name" value="LmbE-like"/>
    <property type="match status" value="1"/>
</dbReference>
<dbReference type="EMBL" id="CP029343">
    <property type="protein sequence ID" value="AWL06091.1"/>
    <property type="molecule type" value="Genomic_DNA"/>
</dbReference>
<gene>
    <name evidence="2" type="ORF">DIR46_17730</name>
</gene>
<dbReference type="Pfam" id="PF02585">
    <property type="entry name" value="PIG-L"/>
    <property type="match status" value="1"/>
</dbReference>
<organism evidence="2 3">
    <name type="scientific">Massilia oculi</name>
    <dbReference type="NCBI Taxonomy" id="945844"/>
    <lineage>
        <taxon>Bacteria</taxon>
        <taxon>Pseudomonadati</taxon>
        <taxon>Pseudomonadota</taxon>
        <taxon>Betaproteobacteria</taxon>
        <taxon>Burkholderiales</taxon>
        <taxon>Oxalobacteraceae</taxon>
        <taxon>Telluria group</taxon>
        <taxon>Massilia</taxon>
    </lineage>
</organism>
<dbReference type="RefSeq" id="WP_109346416.1">
    <property type="nucleotide sequence ID" value="NZ_CP029343.1"/>
</dbReference>
<reference evidence="2 3" key="1">
    <citation type="submission" date="2018-05" db="EMBL/GenBank/DDBJ databases">
        <title>Complete genome sequence of Massilia oculi sp. nov. CCUG 43427T (=DSM 26321T), the type strain of M. oculi, and comparison with genome sequences of other Massilia strains.</title>
        <authorList>
            <person name="Zhu B."/>
        </authorList>
    </citation>
    <scope>NUCLEOTIDE SEQUENCE [LARGE SCALE GENOMIC DNA]</scope>
    <source>
        <strain evidence="2 3">CCUG 43427</strain>
    </source>
</reference>
<evidence type="ECO:0008006" key="4">
    <source>
        <dbReference type="Google" id="ProtNLM"/>
    </source>
</evidence>
<feature type="chain" id="PRO_5015571842" description="PIG-L family deacetylase" evidence="1">
    <location>
        <begin position="22"/>
        <end position="75"/>
    </location>
</feature>
<sequence>MRNLKKIALAAALTTCYPVPASSAVYVVAHPDDDILLMRPNLLNDIIHGYPTAILVVTAGDAGNGHGAASPYGLS</sequence>